<evidence type="ECO:0000256" key="1">
    <source>
        <dbReference type="ARBA" id="ARBA00008791"/>
    </source>
</evidence>
<dbReference type="Pfam" id="PF00582">
    <property type="entry name" value="Usp"/>
    <property type="match status" value="1"/>
</dbReference>
<dbReference type="InterPro" id="IPR006016">
    <property type="entry name" value="UspA"/>
</dbReference>
<dbReference type="PANTHER" id="PTHR46268:SF6">
    <property type="entry name" value="UNIVERSAL STRESS PROTEIN UP12"/>
    <property type="match status" value="1"/>
</dbReference>
<gene>
    <name evidence="3" type="ORF">K1W69_11325</name>
</gene>
<keyword evidence="4" id="KW-1185">Reference proteome</keyword>
<organism evidence="3 4">
    <name type="scientific">Flavimaribacter sediminis</name>
    <dbReference type="NCBI Taxonomy" id="2865987"/>
    <lineage>
        <taxon>Bacteria</taxon>
        <taxon>Pseudomonadati</taxon>
        <taxon>Pseudomonadota</taxon>
        <taxon>Alphaproteobacteria</taxon>
        <taxon>Hyphomicrobiales</taxon>
        <taxon>Rhizobiaceae</taxon>
        <taxon>Flavimaribacter</taxon>
    </lineage>
</organism>
<feature type="domain" description="UspA" evidence="2">
    <location>
        <begin position="1"/>
        <end position="140"/>
    </location>
</feature>
<evidence type="ECO:0000259" key="2">
    <source>
        <dbReference type="Pfam" id="PF00582"/>
    </source>
</evidence>
<dbReference type="InterPro" id="IPR014729">
    <property type="entry name" value="Rossmann-like_a/b/a_fold"/>
</dbReference>
<evidence type="ECO:0000313" key="4">
    <source>
        <dbReference type="Proteomes" id="UP001196509"/>
    </source>
</evidence>
<dbReference type="EMBL" id="JAICBX010000002">
    <property type="protein sequence ID" value="MBW8637779.1"/>
    <property type="molecule type" value="Genomic_DNA"/>
</dbReference>
<reference evidence="3" key="1">
    <citation type="submission" date="2021-08" db="EMBL/GenBank/DDBJ databases">
        <title>Hoeflea bacterium WL0058 sp. nov., isolated from the sediment.</title>
        <authorList>
            <person name="Wang L."/>
            <person name="Zhang D."/>
        </authorList>
    </citation>
    <scope>NUCLEOTIDE SEQUENCE</scope>
    <source>
        <strain evidence="3">WL0058</strain>
    </source>
</reference>
<name>A0AAE3D0J9_9HYPH</name>
<dbReference type="AlphaFoldDB" id="A0AAE3D0J9"/>
<dbReference type="SUPFAM" id="SSF52402">
    <property type="entry name" value="Adenine nucleotide alpha hydrolases-like"/>
    <property type="match status" value="1"/>
</dbReference>
<protein>
    <submittedName>
        <fullName evidence="3">Universal stress protein</fullName>
    </submittedName>
</protein>
<comment type="caution">
    <text evidence="3">The sequence shown here is derived from an EMBL/GenBank/DDBJ whole genome shotgun (WGS) entry which is preliminary data.</text>
</comment>
<dbReference type="InterPro" id="IPR006015">
    <property type="entry name" value="Universal_stress_UspA"/>
</dbReference>
<proteinExistence type="inferred from homology"/>
<dbReference type="Gene3D" id="3.40.50.620">
    <property type="entry name" value="HUPs"/>
    <property type="match status" value="1"/>
</dbReference>
<accession>A0AAE3D0J9</accession>
<dbReference type="CDD" id="cd00293">
    <property type="entry name" value="USP-like"/>
    <property type="match status" value="1"/>
</dbReference>
<dbReference type="PRINTS" id="PR01438">
    <property type="entry name" value="UNVRSLSTRESS"/>
</dbReference>
<comment type="similarity">
    <text evidence="1">Belongs to the universal stress protein A family.</text>
</comment>
<dbReference type="PANTHER" id="PTHR46268">
    <property type="entry name" value="STRESS RESPONSE PROTEIN NHAX"/>
    <property type="match status" value="1"/>
</dbReference>
<dbReference type="Proteomes" id="UP001196509">
    <property type="component" value="Unassembled WGS sequence"/>
</dbReference>
<sequence>MFRNILAAVDLGDQETSTKVIDGALEVFSNGDTLHVITVVPDYGLSIVGTFFPKGHESELIEHAQTELHAFTAKTVPEGTPLQHVIAHGSIYEEIIRAANKLKVDLIVMGSHRPALEDYLLGPNAARVMRHADQSVLVVRN</sequence>
<evidence type="ECO:0000313" key="3">
    <source>
        <dbReference type="EMBL" id="MBW8637779.1"/>
    </source>
</evidence>